<reference evidence="4" key="1">
    <citation type="submission" date="2020-05" db="EMBL/GenBank/DDBJ databases">
        <title>Phylogenomic resolution of chytrid fungi.</title>
        <authorList>
            <person name="Stajich J.E."/>
            <person name="Amses K."/>
            <person name="Simmons R."/>
            <person name="Seto K."/>
            <person name="Myers J."/>
            <person name="Bonds A."/>
            <person name="Quandt C.A."/>
            <person name="Barry K."/>
            <person name="Liu P."/>
            <person name="Grigoriev I."/>
            <person name="Longcore J.E."/>
            <person name="James T.Y."/>
        </authorList>
    </citation>
    <scope>NUCLEOTIDE SEQUENCE</scope>
    <source>
        <strain evidence="4">JEL0379</strain>
    </source>
</reference>
<dbReference type="Proteomes" id="UP001212152">
    <property type="component" value="Unassembled WGS sequence"/>
</dbReference>
<feature type="signal peptide" evidence="2">
    <location>
        <begin position="1"/>
        <end position="28"/>
    </location>
</feature>
<protein>
    <recommendedName>
        <fullName evidence="3">Methyltransferase domain-containing protein</fullName>
    </recommendedName>
</protein>
<dbReference type="PANTHER" id="PTHR32026:SF10">
    <property type="entry name" value="METHYLTRANSFERASE-LIKE PROTEIN 24-RELATED"/>
    <property type="match status" value="1"/>
</dbReference>
<evidence type="ECO:0000313" key="4">
    <source>
        <dbReference type="EMBL" id="KAJ3181968.1"/>
    </source>
</evidence>
<feature type="region of interest" description="Disordered" evidence="1">
    <location>
        <begin position="45"/>
        <end position="82"/>
    </location>
</feature>
<name>A0AAD5XPQ6_9FUNG</name>
<gene>
    <name evidence="4" type="ORF">HDU87_000306</name>
</gene>
<evidence type="ECO:0000256" key="1">
    <source>
        <dbReference type="SAM" id="MobiDB-lite"/>
    </source>
</evidence>
<dbReference type="InterPro" id="IPR026913">
    <property type="entry name" value="METTL24"/>
</dbReference>
<comment type="caution">
    <text evidence="4">The sequence shown here is derived from an EMBL/GenBank/DDBJ whole genome shotgun (WGS) entry which is preliminary data.</text>
</comment>
<feature type="chain" id="PRO_5042156587" description="Methyltransferase domain-containing protein" evidence="2">
    <location>
        <begin position="29"/>
        <end position="385"/>
    </location>
</feature>
<keyword evidence="5" id="KW-1185">Reference proteome</keyword>
<sequence length="385" mass="42748">MLPIPRSPAALLALGATIFLLTLAFAHSATGGRFDSLPFSSSFSSSDGHAVQEESHLNQPPAAGDAAADQAPPTGVAPPASEKAVEVVPAAPVATEDQLVDKYVGCLTTPGAGPYMYDVEKCLSAIDNDIMLKALDKMEHMPLDKLTRYQGHAPIYDIPTWRVFDLLKPTYECNSMNLMRIGKPSKQLDTGKWICTDKMGVEQGKCTIFSLGSRGEFDFERDIKAIEPSCQIHTFDCTGDWADPTTTFHRICVGGADEVVEGMGQFKRLSTLTKEMGIKTVNVLKMDIENFEWPFFEQLMNEPEEARPNQILVEFHAGMNHPDQARVAPHLLSPHLFDNWNGNWAIVMSRLNKLFKQLGYRVAFQERNRHGQFASEIILLHERAL</sequence>
<organism evidence="4 5">
    <name type="scientific">Geranomyces variabilis</name>
    <dbReference type="NCBI Taxonomy" id="109894"/>
    <lineage>
        <taxon>Eukaryota</taxon>
        <taxon>Fungi</taxon>
        <taxon>Fungi incertae sedis</taxon>
        <taxon>Chytridiomycota</taxon>
        <taxon>Chytridiomycota incertae sedis</taxon>
        <taxon>Chytridiomycetes</taxon>
        <taxon>Spizellomycetales</taxon>
        <taxon>Powellomycetaceae</taxon>
        <taxon>Geranomyces</taxon>
    </lineage>
</organism>
<evidence type="ECO:0000259" key="3">
    <source>
        <dbReference type="Pfam" id="PF13383"/>
    </source>
</evidence>
<evidence type="ECO:0000256" key="2">
    <source>
        <dbReference type="SAM" id="SignalP"/>
    </source>
</evidence>
<dbReference type="EMBL" id="JADGJQ010000010">
    <property type="protein sequence ID" value="KAJ3181968.1"/>
    <property type="molecule type" value="Genomic_DNA"/>
</dbReference>
<proteinExistence type="predicted"/>
<keyword evidence="2" id="KW-0732">Signal</keyword>
<dbReference type="InterPro" id="IPR025714">
    <property type="entry name" value="Methyltranfer_dom"/>
</dbReference>
<dbReference type="AlphaFoldDB" id="A0AAD5XPQ6"/>
<dbReference type="PANTHER" id="PTHR32026">
    <property type="entry name" value="METHYLTRANSFERASE-LIKE PROTEIN 24"/>
    <property type="match status" value="1"/>
</dbReference>
<dbReference type="Pfam" id="PF13383">
    <property type="entry name" value="Methyltransf_22"/>
    <property type="match status" value="1"/>
</dbReference>
<accession>A0AAD5XPQ6</accession>
<feature type="domain" description="Methyltransferase" evidence="3">
    <location>
        <begin position="164"/>
        <end position="349"/>
    </location>
</feature>
<evidence type="ECO:0000313" key="5">
    <source>
        <dbReference type="Proteomes" id="UP001212152"/>
    </source>
</evidence>
<feature type="compositionally biased region" description="Low complexity" evidence="1">
    <location>
        <begin position="59"/>
        <end position="82"/>
    </location>
</feature>